<evidence type="ECO:0000256" key="1">
    <source>
        <dbReference type="ARBA" id="ARBA00001946"/>
    </source>
</evidence>
<dbReference type="RefSeq" id="WP_158765259.1">
    <property type="nucleotide sequence ID" value="NZ_CP047045.1"/>
</dbReference>
<proteinExistence type="inferred from homology"/>
<evidence type="ECO:0000313" key="7">
    <source>
        <dbReference type="Proteomes" id="UP000431269"/>
    </source>
</evidence>
<keyword evidence="7" id="KW-1185">Reference proteome</keyword>
<dbReference type="GO" id="GO:0016787">
    <property type="term" value="F:hydrolase activity"/>
    <property type="evidence" value="ECO:0007669"/>
    <property type="project" value="UniProtKB-KW"/>
</dbReference>
<dbReference type="Pfam" id="PF00293">
    <property type="entry name" value="NUDIX"/>
    <property type="match status" value="1"/>
</dbReference>
<evidence type="ECO:0000256" key="3">
    <source>
        <dbReference type="ARBA" id="ARBA00022842"/>
    </source>
</evidence>
<protein>
    <submittedName>
        <fullName evidence="6">RNA pyrophosphohydrolase</fullName>
    </submittedName>
</protein>
<accession>A0A6I6MIH1</accession>
<reference evidence="7" key="1">
    <citation type="submission" date="2019-12" db="EMBL/GenBank/DDBJ databases">
        <title>Complete genome of Terracaulis silvestris 0127_4.</title>
        <authorList>
            <person name="Vieira S."/>
            <person name="Riedel T."/>
            <person name="Sproer C."/>
            <person name="Pascual J."/>
            <person name="Boedeker C."/>
            <person name="Overmann J."/>
        </authorList>
    </citation>
    <scope>NUCLEOTIDE SEQUENCE [LARGE SCALE GENOMIC DNA]</scope>
    <source>
        <strain evidence="7">0127_4</strain>
    </source>
</reference>
<sequence length="157" mass="17784">MSNWRLKFEPVITPLFRLWWRFSRPMTLGARVICCDEAGRILLVRHSYSSGWHMPGGGVEGGETTRQAAIRELAEEGGVEPLDPPELIGLYHNERYVRNDHVAIYRVGKWRACAPRPGPEIAERGFFARDALPEDVTPGTKRRLAEVFDGAPISDVW</sequence>
<dbReference type="InterPro" id="IPR000086">
    <property type="entry name" value="NUDIX_hydrolase_dom"/>
</dbReference>
<evidence type="ECO:0000259" key="5">
    <source>
        <dbReference type="PROSITE" id="PS51462"/>
    </source>
</evidence>
<dbReference type="Proteomes" id="UP000431269">
    <property type="component" value="Chromosome"/>
</dbReference>
<organism evidence="6 7">
    <name type="scientific">Terricaulis silvestris</name>
    <dbReference type="NCBI Taxonomy" id="2686094"/>
    <lineage>
        <taxon>Bacteria</taxon>
        <taxon>Pseudomonadati</taxon>
        <taxon>Pseudomonadota</taxon>
        <taxon>Alphaproteobacteria</taxon>
        <taxon>Caulobacterales</taxon>
        <taxon>Caulobacteraceae</taxon>
        <taxon>Terricaulis</taxon>
    </lineage>
</organism>
<dbReference type="PANTHER" id="PTHR43046:SF12">
    <property type="entry name" value="GDP-MANNOSE MANNOSYL HYDROLASE"/>
    <property type="match status" value="1"/>
</dbReference>
<dbReference type="EMBL" id="CP047045">
    <property type="protein sequence ID" value="QGZ94309.1"/>
    <property type="molecule type" value="Genomic_DNA"/>
</dbReference>
<evidence type="ECO:0000256" key="2">
    <source>
        <dbReference type="ARBA" id="ARBA00022801"/>
    </source>
</evidence>
<name>A0A6I6MIH1_9CAUL</name>
<dbReference type="PANTHER" id="PTHR43046">
    <property type="entry name" value="GDP-MANNOSE MANNOSYL HYDROLASE"/>
    <property type="match status" value="1"/>
</dbReference>
<keyword evidence="3" id="KW-0460">Magnesium</keyword>
<gene>
    <name evidence="6" type="ORF">DSM104635_01127</name>
</gene>
<evidence type="ECO:0000256" key="4">
    <source>
        <dbReference type="RuleBase" id="RU003476"/>
    </source>
</evidence>
<comment type="cofactor">
    <cofactor evidence="1">
        <name>Mg(2+)</name>
        <dbReference type="ChEBI" id="CHEBI:18420"/>
    </cofactor>
</comment>
<dbReference type="KEGG" id="tsv:DSM104635_01127"/>
<evidence type="ECO:0000313" key="6">
    <source>
        <dbReference type="EMBL" id="QGZ94309.1"/>
    </source>
</evidence>
<keyword evidence="2 4" id="KW-0378">Hydrolase</keyword>
<comment type="similarity">
    <text evidence="4">Belongs to the Nudix hydrolase family.</text>
</comment>
<dbReference type="InterPro" id="IPR015797">
    <property type="entry name" value="NUDIX_hydrolase-like_dom_sf"/>
</dbReference>
<dbReference type="AlphaFoldDB" id="A0A6I6MIH1"/>
<dbReference type="InterPro" id="IPR020084">
    <property type="entry name" value="NUDIX_hydrolase_CS"/>
</dbReference>
<dbReference type="PROSITE" id="PS51462">
    <property type="entry name" value="NUDIX"/>
    <property type="match status" value="1"/>
</dbReference>
<dbReference type="Gene3D" id="3.90.79.10">
    <property type="entry name" value="Nucleoside Triphosphate Pyrophosphohydrolase"/>
    <property type="match status" value="1"/>
</dbReference>
<dbReference type="InterPro" id="IPR020476">
    <property type="entry name" value="Nudix_hydrolase"/>
</dbReference>
<dbReference type="PRINTS" id="PR00502">
    <property type="entry name" value="NUDIXFAMILY"/>
</dbReference>
<dbReference type="PROSITE" id="PS00893">
    <property type="entry name" value="NUDIX_BOX"/>
    <property type="match status" value="1"/>
</dbReference>
<feature type="domain" description="Nudix hydrolase" evidence="5">
    <location>
        <begin position="25"/>
        <end position="149"/>
    </location>
</feature>
<dbReference type="SUPFAM" id="SSF55811">
    <property type="entry name" value="Nudix"/>
    <property type="match status" value="1"/>
</dbReference>